<evidence type="ECO:0000313" key="2">
    <source>
        <dbReference type="EMBL" id="SDL48296.1"/>
    </source>
</evidence>
<dbReference type="SUPFAM" id="SSF143456">
    <property type="entry name" value="VC0467-like"/>
    <property type="match status" value="1"/>
</dbReference>
<dbReference type="AlphaFoldDB" id="A0A1G9KFE3"/>
<dbReference type="Pfam" id="PF02622">
    <property type="entry name" value="DUF179"/>
    <property type="match status" value="1"/>
</dbReference>
<dbReference type="PANTHER" id="PTHR31984">
    <property type="entry name" value="TRANSPORTER, PUTATIVE (DUF179)-RELATED"/>
    <property type="match status" value="1"/>
</dbReference>
<comment type="similarity">
    <text evidence="1">Belongs to the UPF0301 (AlgH) family.</text>
</comment>
<dbReference type="PANTHER" id="PTHR31984:SF17">
    <property type="entry name" value="TRANSCRIPTIONAL REGULATOR"/>
    <property type="match status" value="1"/>
</dbReference>
<dbReference type="STRING" id="563176.SAMN04488090_0995"/>
<sequence>MIEDFLPEKNSATQKVTKGSVLLAEPFLGDENFERSVVLMCEHNPQGSFGLVLTQTTELLLDDVIDDDIYPDVPLFVGGPVEKNTLHFIHRRPDIIEGSVELGERLFWSGNFQQIKQLLNLGTLPVADIRFFIGYSGWSAGQLDGEIARDSWIVSQSDSDLFFDCATDQLWRTILRNMGGAYRVLSHYPTDPRLN</sequence>
<keyword evidence="3" id="KW-1185">Reference proteome</keyword>
<evidence type="ECO:0000256" key="1">
    <source>
        <dbReference type="HAMAP-Rule" id="MF_00758"/>
    </source>
</evidence>
<dbReference type="Gene3D" id="3.40.1740.10">
    <property type="entry name" value="VC0467-like"/>
    <property type="match status" value="1"/>
</dbReference>
<dbReference type="InterPro" id="IPR003774">
    <property type="entry name" value="AlgH-like"/>
</dbReference>
<dbReference type="Proteomes" id="UP000198901">
    <property type="component" value="Unassembled WGS sequence"/>
</dbReference>
<dbReference type="EMBL" id="FNGS01000002">
    <property type="protein sequence ID" value="SDL48296.1"/>
    <property type="molecule type" value="Genomic_DNA"/>
</dbReference>
<accession>A0A1G9KFE3</accession>
<dbReference type="RefSeq" id="WP_093198587.1">
    <property type="nucleotide sequence ID" value="NZ_FNGS01000002.1"/>
</dbReference>
<organism evidence="2 3">
    <name type="scientific">Siphonobacter aquaeclarae</name>
    <dbReference type="NCBI Taxonomy" id="563176"/>
    <lineage>
        <taxon>Bacteria</taxon>
        <taxon>Pseudomonadati</taxon>
        <taxon>Bacteroidota</taxon>
        <taxon>Cytophagia</taxon>
        <taxon>Cytophagales</taxon>
        <taxon>Cytophagaceae</taxon>
        <taxon>Siphonobacter</taxon>
    </lineage>
</organism>
<gene>
    <name evidence="2" type="ORF">SAMN04488090_0995</name>
</gene>
<name>A0A1G9KFE3_9BACT</name>
<protein>
    <recommendedName>
        <fullName evidence="1">UPF0301 protein SAMN04488090_0995</fullName>
    </recommendedName>
</protein>
<evidence type="ECO:0000313" key="3">
    <source>
        <dbReference type="Proteomes" id="UP000198901"/>
    </source>
</evidence>
<proteinExistence type="inferred from homology"/>
<dbReference type="OrthoDB" id="9807486at2"/>
<dbReference type="HAMAP" id="MF_00758">
    <property type="entry name" value="UPF0301"/>
    <property type="match status" value="1"/>
</dbReference>
<reference evidence="2 3" key="1">
    <citation type="submission" date="2016-10" db="EMBL/GenBank/DDBJ databases">
        <authorList>
            <person name="de Groot N.N."/>
        </authorList>
    </citation>
    <scope>NUCLEOTIDE SEQUENCE [LARGE SCALE GENOMIC DNA]</scope>
    <source>
        <strain evidence="2 3">DSM 21668</strain>
    </source>
</reference>